<protein>
    <submittedName>
        <fullName evidence="2">Uncharacterized protein</fullName>
    </submittedName>
</protein>
<organism evidence="2 3">
    <name type="scientific">Pycnoporus cinnabarinus</name>
    <name type="common">Cinnabar-red polypore</name>
    <name type="synonym">Trametes cinnabarina</name>
    <dbReference type="NCBI Taxonomy" id="5643"/>
    <lineage>
        <taxon>Eukaryota</taxon>
        <taxon>Fungi</taxon>
        <taxon>Dikarya</taxon>
        <taxon>Basidiomycota</taxon>
        <taxon>Agaricomycotina</taxon>
        <taxon>Agaricomycetes</taxon>
        <taxon>Polyporales</taxon>
        <taxon>Polyporaceae</taxon>
        <taxon>Trametes</taxon>
    </lineage>
</organism>
<name>A0A060SEL0_PYCCI</name>
<evidence type="ECO:0000313" key="3">
    <source>
        <dbReference type="Proteomes" id="UP000029665"/>
    </source>
</evidence>
<accession>A0A060SEL0</accession>
<dbReference type="EMBL" id="CCBP010000092">
    <property type="protein sequence ID" value="CDO70793.1"/>
    <property type="molecule type" value="Genomic_DNA"/>
</dbReference>
<comment type="caution">
    <text evidence="2">The sequence shown here is derived from an EMBL/GenBank/DDBJ whole genome shotgun (WGS) entry which is preliminary data.</text>
</comment>
<dbReference type="STRING" id="5643.A0A060SEL0"/>
<evidence type="ECO:0000313" key="2">
    <source>
        <dbReference type="EMBL" id="CDO70793.1"/>
    </source>
</evidence>
<dbReference type="AlphaFoldDB" id="A0A060SEL0"/>
<feature type="region of interest" description="Disordered" evidence="1">
    <location>
        <begin position="96"/>
        <end position="119"/>
    </location>
</feature>
<dbReference type="HOGENOM" id="CLU_2062663_0_0_1"/>
<sequence>MHATESLETGLAGAVTSVATAGALMASAAQDRFVRLHSTFSPPAQPGQQQEHKGDVLDKLYVKVTPTVIVWDGVAADSPNSLGEYEGEDDVWDQMQAVVSDSEDEGKASRRKEKKSRTS</sequence>
<reference evidence="2" key="1">
    <citation type="submission" date="2014-01" db="EMBL/GenBank/DDBJ databases">
        <title>The genome of the white-rot fungus Pycnoporus cinnabarinus: a basidiomycete model with a versatile arsenal for lignocellulosic biomass breakdown.</title>
        <authorList>
            <person name="Levasseur A."/>
            <person name="Lomascolo A."/>
            <person name="Ruiz-Duenas F.J."/>
            <person name="Uzan E."/>
            <person name="Piumi F."/>
            <person name="Kues U."/>
            <person name="Ram A.F.J."/>
            <person name="Murat C."/>
            <person name="Haon M."/>
            <person name="Benoit I."/>
            <person name="Arfi Y."/>
            <person name="Chevret D."/>
            <person name="Drula E."/>
            <person name="Kwon M.J."/>
            <person name="Gouret P."/>
            <person name="Lesage-Meessen L."/>
            <person name="Lombard V."/>
            <person name="Mariette J."/>
            <person name="Noirot C."/>
            <person name="Park J."/>
            <person name="Patyshakuliyeva A."/>
            <person name="Wieneger R.A.B."/>
            <person name="Wosten H.A.B."/>
            <person name="Martin F."/>
            <person name="Coutinho P.M."/>
            <person name="de Vries R."/>
            <person name="Martinez A.T."/>
            <person name="Klopp C."/>
            <person name="Pontarotti P."/>
            <person name="Henrissat B."/>
            <person name="Record E."/>
        </authorList>
    </citation>
    <scope>NUCLEOTIDE SEQUENCE [LARGE SCALE GENOMIC DNA]</scope>
    <source>
        <strain evidence="2">BRFM137</strain>
    </source>
</reference>
<feature type="compositionally biased region" description="Basic residues" evidence="1">
    <location>
        <begin position="109"/>
        <end position="119"/>
    </location>
</feature>
<dbReference type="OrthoDB" id="18388at2759"/>
<proteinExistence type="predicted"/>
<keyword evidence="3" id="KW-1185">Reference proteome</keyword>
<evidence type="ECO:0000256" key="1">
    <source>
        <dbReference type="SAM" id="MobiDB-lite"/>
    </source>
</evidence>
<dbReference type="Proteomes" id="UP000029665">
    <property type="component" value="Unassembled WGS sequence"/>
</dbReference>
<gene>
    <name evidence="2" type="ORF">BN946_scf184798.g109</name>
</gene>